<dbReference type="InterPro" id="IPR021729">
    <property type="entry name" value="DUF3298"/>
</dbReference>
<evidence type="ECO:0000259" key="2">
    <source>
        <dbReference type="Pfam" id="PF11738"/>
    </source>
</evidence>
<feature type="chain" id="PRO_5011656897" description="DUF3298 domain-containing protein" evidence="1">
    <location>
        <begin position="27"/>
        <end position="249"/>
    </location>
</feature>
<sequence length="249" mass="27745">MNAASAMKPLALAALGLLLGACQSLSPSSPPAVYQRTAWEHLQSGCQGRECPLVNIDTLNFSDEPALNRLIDRGLLELTREADGMPLPASLESYERDFLTGAKPGWSSYLQAKVREQNDGRILVELSSYRFTGGAHGVPGRTFIDFDRRRQKALELRDLLLPGQEEAFWAKARQAHQRWLVGQGVGDDAEFIATWPFQQTRHIGLARAGVLLMYDVYRIAPYTSGHPLLVVPYPQLNGILRPEFFPRSK</sequence>
<dbReference type="Gene3D" id="3.30.565.40">
    <property type="entry name" value="Fervidobacterium nodosum Rt17-B1 like"/>
    <property type="match status" value="1"/>
</dbReference>
<protein>
    <recommendedName>
        <fullName evidence="2">DUF3298 domain-containing protein</fullName>
    </recommendedName>
</protein>
<name>A0A1H6TTC3_9GAMM</name>
<gene>
    <name evidence="3" type="ORF">SAMN04244572_01822</name>
</gene>
<dbReference type="Proteomes" id="UP000199250">
    <property type="component" value="Unassembled WGS sequence"/>
</dbReference>
<dbReference type="Pfam" id="PF11738">
    <property type="entry name" value="DUF3298"/>
    <property type="match status" value="1"/>
</dbReference>
<evidence type="ECO:0000256" key="1">
    <source>
        <dbReference type="SAM" id="SignalP"/>
    </source>
</evidence>
<dbReference type="EMBL" id="FNYQ01000025">
    <property type="protein sequence ID" value="SEI83318.1"/>
    <property type="molecule type" value="Genomic_DNA"/>
</dbReference>
<feature type="signal peptide" evidence="1">
    <location>
        <begin position="1"/>
        <end position="26"/>
    </location>
</feature>
<feature type="domain" description="DUF3298" evidence="2">
    <location>
        <begin position="158"/>
        <end position="233"/>
    </location>
</feature>
<organism evidence="3 4">
    <name type="scientific">Azotobacter beijerinckii</name>
    <dbReference type="NCBI Taxonomy" id="170623"/>
    <lineage>
        <taxon>Bacteria</taxon>
        <taxon>Pseudomonadati</taxon>
        <taxon>Pseudomonadota</taxon>
        <taxon>Gammaproteobacteria</taxon>
        <taxon>Pseudomonadales</taxon>
        <taxon>Pseudomonadaceae</taxon>
        <taxon>Azotobacter</taxon>
    </lineage>
</organism>
<proteinExistence type="predicted"/>
<reference evidence="3 4" key="1">
    <citation type="submission" date="2016-10" db="EMBL/GenBank/DDBJ databases">
        <authorList>
            <person name="de Groot N.N."/>
        </authorList>
    </citation>
    <scope>NUCLEOTIDE SEQUENCE [LARGE SCALE GENOMIC DNA]</scope>
    <source>
        <strain evidence="3 4">DSM 373</strain>
    </source>
</reference>
<accession>A0A1H6TTC3</accession>
<evidence type="ECO:0000313" key="4">
    <source>
        <dbReference type="Proteomes" id="UP000199250"/>
    </source>
</evidence>
<dbReference type="InterPro" id="IPR037126">
    <property type="entry name" value="PdaC/RsiV-like_sf"/>
</dbReference>
<keyword evidence="1" id="KW-0732">Signal</keyword>
<dbReference type="AlphaFoldDB" id="A0A1H6TTC3"/>
<dbReference type="Gene3D" id="3.90.640.20">
    <property type="entry name" value="Heat-shock cognate protein, ATPase"/>
    <property type="match status" value="1"/>
</dbReference>
<evidence type="ECO:0000313" key="3">
    <source>
        <dbReference type="EMBL" id="SEI83318.1"/>
    </source>
</evidence>